<evidence type="ECO:0000256" key="5">
    <source>
        <dbReference type="ARBA" id="ARBA00023002"/>
    </source>
</evidence>
<dbReference type="InterPro" id="IPR017972">
    <property type="entry name" value="Cyt_P450_CS"/>
</dbReference>
<evidence type="ECO:0000256" key="10">
    <source>
        <dbReference type="SAM" id="SignalP"/>
    </source>
</evidence>
<evidence type="ECO:0000256" key="1">
    <source>
        <dbReference type="ARBA" id="ARBA00001971"/>
    </source>
</evidence>
<dbReference type="SUPFAM" id="SSF48264">
    <property type="entry name" value="Cytochrome P450"/>
    <property type="match status" value="1"/>
</dbReference>
<dbReference type="InterPro" id="IPR050364">
    <property type="entry name" value="Cytochrome_P450_fung"/>
</dbReference>
<keyword evidence="10" id="KW-0732">Signal</keyword>
<dbReference type="PANTHER" id="PTHR46300:SF7">
    <property type="entry name" value="P450, PUTATIVE (EUROFUNG)-RELATED"/>
    <property type="match status" value="1"/>
</dbReference>
<dbReference type="RefSeq" id="XP_025429111.1">
    <property type="nucleotide sequence ID" value="XM_025576911.1"/>
</dbReference>
<evidence type="ECO:0000313" key="12">
    <source>
        <dbReference type="Proteomes" id="UP000248349"/>
    </source>
</evidence>
<evidence type="ECO:0000256" key="7">
    <source>
        <dbReference type="ARBA" id="ARBA00023033"/>
    </source>
</evidence>
<evidence type="ECO:0000256" key="6">
    <source>
        <dbReference type="ARBA" id="ARBA00023004"/>
    </source>
</evidence>
<keyword evidence="6 8" id="KW-0408">Iron</keyword>
<dbReference type="GO" id="GO:0004497">
    <property type="term" value="F:monooxygenase activity"/>
    <property type="evidence" value="ECO:0007669"/>
    <property type="project" value="UniProtKB-KW"/>
</dbReference>
<keyword evidence="4 8" id="KW-0479">Metal-binding</keyword>
<feature type="chain" id="PRO_5016455659" evidence="10">
    <location>
        <begin position="19"/>
        <end position="528"/>
    </location>
</feature>
<dbReference type="Gene3D" id="1.10.630.10">
    <property type="entry name" value="Cytochrome P450"/>
    <property type="match status" value="1"/>
</dbReference>
<dbReference type="GO" id="GO:0020037">
    <property type="term" value="F:heme binding"/>
    <property type="evidence" value="ECO:0007669"/>
    <property type="project" value="InterPro"/>
</dbReference>
<comment type="similarity">
    <text evidence="2 9">Belongs to the cytochrome P450 family.</text>
</comment>
<dbReference type="InterPro" id="IPR002401">
    <property type="entry name" value="Cyt_P450_E_grp-I"/>
</dbReference>
<organism evidence="11 12">
    <name type="scientific">Aspergillus saccharolyticus JOP 1030-1</name>
    <dbReference type="NCBI Taxonomy" id="1450539"/>
    <lineage>
        <taxon>Eukaryota</taxon>
        <taxon>Fungi</taxon>
        <taxon>Dikarya</taxon>
        <taxon>Ascomycota</taxon>
        <taxon>Pezizomycotina</taxon>
        <taxon>Eurotiomycetes</taxon>
        <taxon>Eurotiomycetidae</taxon>
        <taxon>Eurotiales</taxon>
        <taxon>Aspergillaceae</taxon>
        <taxon>Aspergillus</taxon>
        <taxon>Aspergillus subgen. Circumdati</taxon>
    </lineage>
</organism>
<dbReference type="PROSITE" id="PS00086">
    <property type="entry name" value="CYTOCHROME_P450"/>
    <property type="match status" value="1"/>
</dbReference>
<accession>A0A318Z7N9</accession>
<evidence type="ECO:0000256" key="2">
    <source>
        <dbReference type="ARBA" id="ARBA00010617"/>
    </source>
</evidence>
<dbReference type="GO" id="GO:0016705">
    <property type="term" value="F:oxidoreductase activity, acting on paired donors, with incorporation or reduction of molecular oxygen"/>
    <property type="evidence" value="ECO:0007669"/>
    <property type="project" value="InterPro"/>
</dbReference>
<feature type="signal peptide" evidence="10">
    <location>
        <begin position="1"/>
        <end position="18"/>
    </location>
</feature>
<keyword evidence="5 9" id="KW-0560">Oxidoreductase</keyword>
<gene>
    <name evidence="11" type="ORF">BP01DRAFT_375729</name>
</gene>
<dbReference type="PANTHER" id="PTHR46300">
    <property type="entry name" value="P450, PUTATIVE (EUROFUNG)-RELATED-RELATED"/>
    <property type="match status" value="1"/>
</dbReference>
<dbReference type="PRINTS" id="PR00463">
    <property type="entry name" value="EP450I"/>
</dbReference>
<evidence type="ECO:0000256" key="4">
    <source>
        <dbReference type="ARBA" id="ARBA00022723"/>
    </source>
</evidence>
<dbReference type="CDD" id="cd11065">
    <property type="entry name" value="CYP64-like"/>
    <property type="match status" value="1"/>
</dbReference>
<dbReference type="EMBL" id="KZ821246">
    <property type="protein sequence ID" value="PYH43129.1"/>
    <property type="molecule type" value="Genomic_DNA"/>
</dbReference>
<keyword evidence="7 9" id="KW-0503">Monooxygenase</keyword>
<dbReference type="Proteomes" id="UP000248349">
    <property type="component" value="Unassembled WGS sequence"/>
</dbReference>
<comment type="cofactor">
    <cofactor evidence="1 8">
        <name>heme</name>
        <dbReference type="ChEBI" id="CHEBI:30413"/>
    </cofactor>
</comment>
<reference evidence="11 12" key="1">
    <citation type="submission" date="2016-12" db="EMBL/GenBank/DDBJ databases">
        <title>The genomes of Aspergillus section Nigri reveals drivers in fungal speciation.</title>
        <authorList>
            <consortium name="DOE Joint Genome Institute"/>
            <person name="Vesth T.C."/>
            <person name="Nybo J."/>
            <person name="Theobald S."/>
            <person name="Brandl J."/>
            <person name="Frisvad J.C."/>
            <person name="Nielsen K.F."/>
            <person name="Lyhne E.K."/>
            <person name="Kogle M.E."/>
            <person name="Kuo A."/>
            <person name="Riley R."/>
            <person name="Clum A."/>
            <person name="Nolan M."/>
            <person name="Lipzen A."/>
            <person name="Salamov A."/>
            <person name="Henrissat B."/>
            <person name="Wiebenga A."/>
            <person name="De Vries R.P."/>
            <person name="Grigoriev I.V."/>
            <person name="Mortensen U.H."/>
            <person name="Andersen M.R."/>
            <person name="Baker S.E."/>
        </authorList>
    </citation>
    <scope>NUCLEOTIDE SEQUENCE [LARGE SCALE GENOMIC DNA]</scope>
    <source>
        <strain evidence="11 12">JOP 1030-1</strain>
    </source>
</reference>
<dbReference type="GeneID" id="37078140"/>
<keyword evidence="12" id="KW-1185">Reference proteome</keyword>
<keyword evidence="3 8" id="KW-0349">Heme</keyword>
<dbReference type="AlphaFoldDB" id="A0A318Z7N9"/>
<dbReference type="InterPro" id="IPR036396">
    <property type="entry name" value="Cyt_P450_sf"/>
</dbReference>
<dbReference type="PRINTS" id="PR00385">
    <property type="entry name" value="P450"/>
</dbReference>
<dbReference type="STRING" id="1450539.A0A318Z7N9"/>
<feature type="binding site" description="axial binding residue" evidence="8">
    <location>
        <position position="439"/>
    </location>
    <ligand>
        <name>heme</name>
        <dbReference type="ChEBI" id="CHEBI:30413"/>
    </ligand>
    <ligandPart>
        <name>Fe</name>
        <dbReference type="ChEBI" id="CHEBI:18248"/>
    </ligandPart>
</feature>
<evidence type="ECO:0000256" key="3">
    <source>
        <dbReference type="ARBA" id="ARBA00022617"/>
    </source>
</evidence>
<protein>
    <submittedName>
        <fullName evidence="11">Cytochrome P450</fullName>
    </submittedName>
</protein>
<name>A0A318Z7N9_9EURO</name>
<evidence type="ECO:0000256" key="8">
    <source>
        <dbReference type="PIRSR" id="PIRSR602401-1"/>
    </source>
</evidence>
<dbReference type="Pfam" id="PF00067">
    <property type="entry name" value="p450"/>
    <property type="match status" value="1"/>
</dbReference>
<dbReference type="OrthoDB" id="2789670at2759"/>
<evidence type="ECO:0000313" key="11">
    <source>
        <dbReference type="EMBL" id="PYH43129.1"/>
    </source>
</evidence>
<dbReference type="InterPro" id="IPR001128">
    <property type="entry name" value="Cyt_P450"/>
</dbReference>
<proteinExistence type="inferred from homology"/>
<evidence type="ECO:0000256" key="9">
    <source>
        <dbReference type="RuleBase" id="RU000461"/>
    </source>
</evidence>
<sequence length="528" mass="59672">MSLTIALFVLFLASLVLLLFLIPAGPWTNRPPLPPGPRSKIPCIGNLDALPREGQEEHAHWLSHGDLYGPISSVTVMRQTFVIVNDVNLAFEMLERRGAIYSSRPRQVLCGEMVGWNQSVAMSPYSQRLRTHRKSIMRVIGSPAAAAQYEPMQEREAAHFLSRILEDPRNLIEHIRNEAGSFILNLVYGYQTNKQASDPLIELAHAVMEEFAQSSLPGEHLVDLVPCLRLVPNWVPGSGFKKIARRWRDNLTKMTELPYAFVKYQTETQRKSDCFLSQLITGAAGDDPIHKWTALSLYSAGADTTVSALSTFVLAMTLYPDVQKKAQAEIDAVIGNTRLPTFADRSSLPYINALIKEVLRWQPVTPMALPHTNVENDIFHGYFIPKGSIVLPNVWAFMHEPSTYHDPMRFKPERFLSWQGQIPELDPRKMAFGFGRRLCPGRILAESSIFIIVAQFLTAFEVKSSKHDMNEQGRQERPRFKPGVISHPAPFDYQVEVRSSQHETLIRGAQEVHPWLESDAHVLLHLKS</sequence>
<dbReference type="GO" id="GO:0005506">
    <property type="term" value="F:iron ion binding"/>
    <property type="evidence" value="ECO:0007669"/>
    <property type="project" value="InterPro"/>
</dbReference>